<name>A0ABR1FBR7_9ASCO</name>
<comment type="caution">
    <text evidence="1">The sequence shown here is derived from an EMBL/GenBank/DDBJ whole genome shotgun (WGS) entry which is preliminary data.</text>
</comment>
<dbReference type="RefSeq" id="XP_064769611.1">
    <property type="nucleotide sequence ID" value="XM_064914424.1"/>
</dbReference>
<dbReference type="Proteomes" id="UP001498771">
    <property type="component" value="Unassembled WGS sequence"/>
</dbReference>
<keyword evidence="2" id="KW-1185">Reference proteome</keyword>
<protein>
    <recommendedName>
        <fullName evidence="3">Altered inheritance of mitochondria protein 41</fullName>
    </recommendedName>
</protein>
<sequence>MSFNRQLLLRASRLRASTGTFCAVSASRTPWLNTAAGSFGARHERTYAVSGGPGINEEIFKSTFMKKISSSPEVMNCVADVMETIRKKGALAGDTKPSMSLFLSLLRDKEISESMAALKTALDKNKIHFTIDEIKGITEYLTKGKKR</sequence>
<evidence type="ECO:0000313" key="2">
    <source>
        <dbReference type="Proteomes" id="UP001498771"/>
    </source>
</evidence>
<evidence type="ECO:0000313" key="1">
    <source>
        <dbReference type="EMBL" id="KAK7206578.1"/>
    </source>
</evidence>
<accession>A0ABR1FBR7</accession>
<dbReference type="GeneID" id="90039936"/>
<evidence type="ECO:0008006" key="3">
    <source>
        <dbReference type="Google" id="ProtNLM"/>
    </source>
</evidence>
<proteinExistence type="predicted"/>
<gene>
    <name evidence="1" type="ORF">BZA70DRAFT_293987</name>
</gene>
<organism evidence="1 2">
    <name type="scientific">Myxozyma melibiosi</name>
    <dbReference type="NCBI Taxonomy" id="54550"/>
    <lineage>
        <taxon>Eukaryota</taxon>
        <taxon>Fungi</taxon>
        <taxon>Dikarya</taxon>
        <taxon>Ascomycota</taxon>
        <taxon>Saccharomycotina</taxon>
        <taxon>Lipomycetes</taxon>
        <taxon>Lipomycetales</taxon>
        <taxon>Lipomycetaceae</taxon>
        <taxon>Myxozyma</taxon>
    </lineage>
</organism>
<dbReference type="EMBL" id="JBBJBU010000002">
    <property type="protein sequence ID" value="KAK7206578.1"/>
    <property type="molecule type" value="Genomic_DNA"/>
</dbReference>
<reference evidence="1 2" key="1">
    <citation type="submission" date="2024-03" db="EMBL/GenBank/DDBJ databases">
        <title>Genome-scale model development and genomic sequencing of the oleaginous clade Lipomyces.</title>
        <authorList>
            <consortium name="Lawrence Berkeley National Laboratory"/>
            <person name="Czajka J.J."/>
            <person name="Han Y."/>
            <person name="Kim J."/>
            <person name="Mondo S.J."/>
            <person name="Hofstad B.A."/>
            <person name="Robles A."/>
            <person name="Haridas S."/>
            <person name="Riley R."/>
            <person name="LaButti K."/>
            <person name="Pangilinan J."/>
            <person name="Andreopoulos W."/>
            <person name="Lipzen A."/>
            <person name="Yan J."/>
            <person name="Wang M."/>
            <person name="Ng V."/>
            <person name="Grigoriev I.V."/>
            <person name="Spatafora J.W."/>
            <person name="Magnuson J.K."/>
            <person name="Baker S.E."/>
            <person name="Pomraning K.R."/>
        </authorList>
    </citation>
    <scope>NUCLEOTIDE SEQUENCE [LARGE SCALE GENOMIC DNA]</scope>
    <source>
        <strain evidence="1 2">Phaff 52-87</strain>
    </source>
</reference>